<proteinExistence type="predicted"/>
<dbReference type="HOGENOM" id="CLU_3331827_0_0_6"/>
<reference evidence="1 2" key="1">
    <citation type="journal article" date="2012" name="J. Bacteriol.">
        <title>Complete Genome Sequence of the Naphthalene-Degrading Pseudomonas putida Strain ND6.</title>
        <authorList>
            <person name="Li S."/>
            <person name="Zhao H."/>
            <person name="Li Y."/>
            <person name="Niu S."/>
            <person name="Cai B."/>
        </authorList>
    </citation>
    <scope>NUCLEOTIDE SEQUENCE [LARGE SCALE GENOMIC DNA]</scope>
    <source>
        <strain evidence="1 2">ND6</strain>
    </source>
</reference>
<dbReference type="AlphaFoldDB" id="I3V4I8"/>
<dbReference type="Proteomes" id="UP000005268">
    <property type="component" value="Chromosome"/>
</dbReference>
<dbReference type="EMBL" id="CP003588">
    <property type="protein sequence ID" value="AFK72659.1"/>
    <property type="molecule type" value="Genomic_DNA"/>
</dbReference>
<accession>I3V4I8</accession>
<sequence length="38" mass="4646">MRAPDYRKIIIILYRPKAKCFYIRVKFQTNKPVDKCDI</sequence>
<dbReference type="KEGG" id="ppi:YSA_10857"/>
<evidence type="ECO:0000313" key="1">
    <source>
        <dbReference type="EMBL" id="AFK72659.1"/>
    </source>
</evidence>
<gene>
    <name evidence="1" type="ORF">YSA_10857</name>
</gene>
<evidence type="ECO:0000313" key="2">
    <source>
        <dbReference type="Proteomes" id="UP000005268"/>
    </source>
</evidence>
<organism evidence="1 2">
    <name type="scientific">Pseudomonas putida ND6</name>
    <dbReference type="NCBI Taxonomy" id="231023"/>
    <lineage>
        <taxon>Bacteria</taxon>
        <taxon>Pseudomonadati</taxon>
        <taxon>Pseudomonadota</taxon>
        <taxon>Gammaproteobacteria</taxon>
        <taxon>Pseudomonadales</taxon>
        <taxon>Pseudomonadaceae</taxon>
        <taxon>Pseudomonas</taxon>
    </lineage>
</organism>
<name>I3V4I8_PSEPU</name>
<protein>
    <submittedName>
        <fullName evidence="1">Uncharacterized protein</fullName>
    </submittedName>
</protein>